<dbReference type="EMBL" id="CAXHTA020000021">
    <property type="protein sequence ID" value="CAL5229654.1"/>
    <property type="molecule type" value="Genomic_DNA"/>
</dbReference>
<gene>
    <name evidence="1" type="primary">g13019</name>
    <name evidence="1" type="ORF">VP750_LOCUS11560</name>
</gene>
<keyword evidence="2" id="KW-1185">Reference proteome</keyword>
<name>A0ABP1GBR9_9CHLO</name>
<dbReference type="InterPro" id="IPR038765">
    <property type="entry name" value="Papain-like_cys_pep_sf"/>
</dbReference>
<accession>A0ABP1GBR9</accession>
<comment type="caution">
    <text evidence="1">The sequence shown here is derived from an EMBL/GenBank/DDBJ whole genome shotgun (WGS) entry which is preliminary data.</text>
</comment>
<reference evidence="1 2" key="1">
    <citation type="submission" date="2024-06" db="EMBL/GenBank/DDBJ databases">
        <authorList>
            <person name="Kraege A."/>
            <person name="Thomma B."/>
        </authorList>
    </citation>
    <scope>NUCLEOTIDE SEQUENCE [LARGE SCALE GENOMIC DNA]</scope>
</reference>
<evidence type="ECO:0000313" key="1">
    <source>
        <dbReference type="EMBL" id="CAL5229654.1"/>
    </source>
</evidence>
<sequence>MEIVVYKSWLTGETKHITDHPIININIYFDQTPWTGACATFATSYAVYYHQTRYRRGRPRLPSIGQPLDAVRLPKYRGLGPIEGYIYDIARYYMENGIISFDQWPRSFPEHYVLGQKILHTVMMAGLMPPDHFADRCLKEVSMAVDMQTPGYQIYPNIIEALQHGPVVIQTNIKDKAKFAACNAMPVLVNRPLPDEDGRIQKVAEVHLNRYPSPGAESHAMVIMAHAKAGEPIQLNRWWKGEMPVFEEDTFVIYNSWVTDNQGYVFAPASDVAKYISFALRMVPKLLPEW</sequence>
<evidence type="ECO:0000313" key="2">
    <source>
        <dbReference type="Proteomes" id="UP001497392"/>
    </source>
</evidence>
<proteinExistence type="predicted"/>
<protein>
    <submittedName>
        <fullName evidence="1">G13019 protein</fullName>
    </submittedName>
</protein>
<organism evidence="1 2">
    <name type="scientific">Coccomyxa viridis</name>
    <dbReference type="NCBI Taxonomy" id="1274662"/>
    <lineage>
        <taxon>Eukaryota</taxon>
        <taxon>Viridiplantae</taxon>
        <taxon>Chlorophyta</taxon>
        <taxon>core chlorophytes</taxon>
        <taxon>Trebouxiophyceae</taxon>
        <taxon>Trebouxiophyceae incertae sedis</taxon>
        <taxon>Coccomyxaceae</taxon>
        <taxon>Coccomyxa</taxon>
    </lineage>
</organism>
<dbReference type="Proteomes" id="UP001497392">
    <property type="component" value="Unassembled WGS sequence"/>
</dbReference>
<dbReference type="SUPFAM" id="SSF54001">
    <property type="entry name" value="Cysteine proteinases"/>
    <property type="match status" value="1"/>
</dbReference>